<dbReference type="Pfam" id="PF00293">
    <property type="entry name" value="NUDIX"/>
    <property type="match status" value="1"/>
</dbReference>
<dbReference type="PANTHER" id="PTHR43736">
    <property type="entry name" value="ADP-RIBOSE PYROPHOSPHATASE"/>
    <property type="match status" value="1"/>
</dbReference>
<proteinExistence type="predicted"/>
<dbReference type="PANTHER" id="PTHR43736:SF1">
    <property type="entry name" value="DIHYDRONEOPTERIN TRIPHOSPHATE DIPHOSPHATASE"/>
    <property type="match status" value="1"/>
</dbReference>
<organism evidence="2 3">
    <name type="scientific">candidate division WWE3 bacterium CG22_combo_CG10-13_8_21_14_all_39_12</name>
    <dbReference type="NCBI Taxonomy" id="1975094"/>
    <lineage>
        <taxon>Bacteria</taxon>
        <taxon>Katanobacteria</taxon>
    </lineage>
</organism>
<evidence type="ECO:0000313" key="2">
    <source>
        <dbReference type="EMBL" id="PIP56984.1"/>
    </source>
</evidence>
<dbReference type="InterPro" id="IPR015797">
    <property type="entry name" value="NUDIX_hydrolase-like_dom_sf"/>
</dbReference>
<evidence type="ECO:0000259" key="1">
    <source>
        <dbReference type="PROSITE" id="PS51462"/>
    </source>
</evidence>
<reference evidence="2 3" key="1">
    <citation type="submission" date="2017-09" db="EMBL/GenBank/DDBJ databases">
        <title>Depth-based differentiation of microbial function through sediment-hosted aquifers and enrichment of novel symbionts in the deep terrestrial subsurface.</title>
        <authorList>
            <person name="Probst A.J."/>
            <person name="Ladd B."/>
            <person name="Jarett J.K."/>
            <person name="Geller-Mcgrath D.E."/>
            <person name="Sieber C.M."/>
            <person name="Emerson J.B."/>
            <person name="Anantharaman K."/>
            <person name="Thomas B.C."/>
            <person name="Malmstrom R."/>
            <person name="Stieglmeier M."/>
            <person name="Klingl A."/>
            <person name="Woyke T."/>
            <person name="Ryan C.M."/>
            <person name="Banfield J.F."/>
        </authorList>
    </citation>
    <scope>NUCLEOTIDE SEQUENCE [LARGE SCALE GENOMIC DNA]</scope>
    <source>
        <strain evidence="2">CG22_combo_CG10-13_8_21_14_all_39_12</strain>
    </source>
</reference>
<dbReference type="EMBL" id="PCSU01000001">
    <property type="protein sequence ID" value="PIP56984.1"/>
    <property type="molecule type" value="Genomic_DNA"/>
</dbReference>
<dbReference type="Gene3D" id="3.90.79.10">
    <property type="entry name" value="Nucleoside Triphosphate Pyrophosphohydrolase"/>
    <property type="match status" value="1"/>
</dbReference>
<protein>
    <recommendedName>
        <fullName evidence="1">Nudix hydrolase domain-containing protein</fullName>
    </recommendedName>
</protein>
<dbReference type="Proteomes" id="UP000228495">
    <property type="component" value="Unassembled WGS sequence"/>
</dbReference>
<feature type="domain" description="Nudix hydrolase" evidence="1">
    <location>
        <begin position="15"/>
        <end position="144"/>
    </location>
</feature>
<dbReference type="PROSITE" id="PS51462">
    <property type="entry name" value="NUDIX"/>
    <property type="match status" value="1"/>
</dbReference>
<accession>A0A2H0BH85</accession>
<comment type="caution">
    <text evidence="2">The sequence shown here is derived from an EMBL/GenBank/DDBJ whole genome shotgun (WGS) entry which is preliminary data.</text>
</comment>
<name>A0A2H0BH85_UNCKA</name>
<dbReference type="SUPFAM" id="SSF55811">
    <property type="entry name" value="Nudix"/>
    <property type="match status" value="1"/>
</dbReference>
<evidence type="ECO:0000313" key="3">
    <source>
        <dbReference type="Proteomes" id="UP000228495"/>
    </source>
</evidence>
<sequence>MMSEYDPNYKSVPVTAKVGFKAVVFNPEDEVLFLRRSSKCSRAGGWDFPGGGIEFGEDPYVGIEREVTEETQLVVSDVTVVNVESVVDAKGEFAIIIGFKAHTNGVDPVLSWEHDGFGWVSREDSVNMDLPEMHKNILLKALSDIR</sequence>
<gene>
    <name evidence="2" type="ORF">COX05_00045</name>
</gene>
<dbReference type="InterPro" id="IPR000086">
    <property type="entry name" value="NUDIX_hydrolase_dom"/>
</dbReference>
<dbReference type="AlphaFoldDB" id="A0A2H0BH85"/>